<sequence>MYLLIAIMCDVTLTLIYSLALPKEAIGNHAVLKGFYGYNSYCLHFYVDPKIIVCYIGSARTMGRYRTPYSEMWEELYNLQSR</sequence>
<evidence type="ECO:0000313" key="2">
    <source>
        <dbReference type="EMBL" id="KAG9483653.1"/>
    </source>
</evidence>
<keyword evidence="1" id="KW-0732">Signal</keyword>
<comment type="caution">
    <text evidence="2">The sequence shown here is derived from an EMBL/GenBank/DDBJ whole genome shotgun (WGS) entry which is preliminary data.</text>
</comment>
<evidence type="ECO:0000313" key="3">
    <source>
        <dbReference type="Proteomes" id="UP000770717"/>
    </source>
</evidence>
<evidence type="ECO:0000256" key="1">
    <source>
        <dbReference type="SAM" id="SignalP"/>
    </source>
</evidence>
<protein>
    <submittedName>
        <fullName evidence="2">Uncharacterized protein</fullName>
    </submittedName>
</protein>
<accession>A0A8J6F864</accession>
<organism evidence="2 3">
    <name type="scientific">Eleutherodactylus coqui</name>
    <name type="common">Puerto Rican coqui</name>
    <dbReference type="NCBI Taxonomy" id="57060"/>
    <lineage>
        <taxon>Eukaryota</taxon>
        <taxon>Metazoa</taxon>
        <taxon>Chordata</taxon>
        <taxon>Craniata</taxon>
        <taxon>Vertebrata</taxon>
        <taxon>Euteleostomi</taxon>
        <taxon>Amphibia</taxon>
        <taxon>Batrachia</taxon>
        <taxon>Anura</taxon>
        <taxon>Neobatrachia</taxon>
        <taxon>Hyloidea</taxon>
        <taxon>Eleutherodactylidae</taxon>
        <taxon>Eleutherodactylinae</taxon>
        <taxon>Eleutherodactylus</taxon>
        <taxon>Eleutherodactylus</taxon>
    </lineage>
</organism>
<keyword evidence="3" id="KW-1185">Reference proteome</keyword>
<dbReference type="AlphaFoldDB" id="A0A8J6F864"/>
<reference evidence="2" key="1">
    <citation type="thesis" date="2020" institute="ProQuest LLC" country="789 East Eisenhower Parkway, Ann Arbor, MI, USA">
        <title>Comparative Genomics and Chromosome Evolution.</title>
        <authorList>
            <person name="Mudd A.B."/>
        </authorList>
    </citation>
    <scope>NUCLEOTIDE SEQUENCE</scope>
    <source>
        <strain evidence="2">HN-11 Male</strain>
        <tissue evidence="2">Kidney and liver</tissue>
    </source>
</reference>
<proteinExistence type="predicted"/>
<dbReference type="EMBL" id="WNTK01000005">
    <property type="protein sequence ID" value="KAG9483653.1"/>
    <property type="molecule type" value="Genomic_DNA"/>
</dbReference>
<gene>
    <name evidence="2" type="ORF">GDO78_009529</name>
</gene>
<dbReference type="Proteomes" id="UP000770717">
    <property type="component" value="Unassembled WGS sequence"/>
</dbReference>
<feature type="chain" id="PRO_5035193324" evidence="1">
    <location>
        <begin position="21"/>
        <end position="82"/>
    </location>
</feature>
<feature type="signal peptide" evidence="1">
    <location>
        <begin position="1"/>
        <end position="20"/>
    </location>
</feature>
<name>A0A8J6F864_ELECQ</name>